<feature type="region of interest" description="Disordered" evidence="4">
    <location>
        <begin position="611"/>
        <end position="671"/>
    </location>
</feature>
<keyword evidence="2 6" id="KW-0067">ATP-binding</keyword>
<evidence type="ECO:0000313" key="7">
    <source>
        <dbReference type="Proteomes" id="UP000094067"/>
    </source>
</evidence>
<evidence type="ECO:0000256" key="4">
    <source>
        <dbReference type="SAM" id="MobiDB-lite"/>
    </source>
</evidence>
<evidence type="ECO:0000256" key="2">
    <source>
        <dbReference type="ARBA" id="ARBA00022840"/>
    </source>
</evidence>
<protein>
    <submittedName>
        <fullName evidence="6">Putative ABC transporter ATP-binding protein YheS</fullName>
    </submittedName>
</protein>
<dbReference type="SMART" id="SM00382">
    <property type="entry name" value="AAA"/>
    <property type="match status" value="2"/>
</dbReference>
<feature type="domain" description="ABC transporter" evidence="5">
    <location>
        <begin position="399"/>
        <end position="616"/>
    </location>
</feature>
<dbReference type="PROSITE" id="PS00211">
    <property type="entry name" value="ABC_TRANSPORTER_1"/>
    <property type="match status" value="2"/>
</dbReference>
<dbReference type="FunFam" id="3.40.50.300:FF:000011">
    <property type="entry name" value="Putative ABC transporter ATP-binding component"/>
    <property type="match status" value="1"/>
</dbReference>
<evidence type="ECO:0000259" key="5">
    <source>
        <dbReference type="PROSITE" id="PS50893"/>
    </source>
</evidence>
<evidence type="ECO:0000313" key="6">
    <source>
        <dbReference type="EMBL" id="ODM07055.1"/>
    </source>
</evidence>
<keyword evidence="3" id="KW-0175">Coiled coil</keyword>
<feature type="domain" description="ABC transporter" evidence="5">
    <location>
        <begin position="75"/>
        <end position="337"/>
    </location>
</feature>
<dbReference type="GO" id="GO:0003677">
    <property type="term" value="F:DNA binding"/>
    <property type="evidence" value="ECO:0007669"/>
    <property type="project" value="InterPro"/>
</dbReference>
<dbReference type="GO" id="GO:0005524">
    <property type="term" value="F:ATP binding"/>
    <property type="evidence" value="ECO:0007669"/>
    <property type="project" value="UniProtKB-KW"/>
</dbReference>
<dbReference type="InterPro" id="IPR003439">
    <property type="entry name" value="ABC_transporter-like_ATP-bd"/>
</dbReference>
<dbReference type="EMBL" id="MCGH01000002">
    <property type="protein sequence ID" value="ODM07055.1"/>
    <property type="molecule type" value="Genomic_DNA"/>
</dbReference>
<reference evidence="6 7" key="1">
    <citation type="submission" date="2016-07" db="EMBL/GenBank/DDBJ databases">
        <title>Characterization of isolates of Eisenbergiella tayi derived from blood cultures, using whole genome sequencing.</title>
        <authorList>
            <person name="Burdz T."/>
            <person name="Wiebe D."/>
            <person name="Huynh C."/>
            <person name="Bernard K."/>
        </authorList>
    </citation>
    <scope>NUCLEOTIDE SEQUENCE [LARGE SCALE GENOMIC DNA]</scope>
    <source>
        <strain evidence="6 7">NML 110608</strain>
    </source>
</reference>
<dbReference type="PROSITE" id="PS50893">
    <property type="entry name" value="ABC_TRANSPORTER_2"/>
    <property type="match status" value="2"/>
</dbReference>
<dbReference type="Gene3D" id="3.40.50.300">
    <property type="entry name" value="P-loop containing nucleotide triphosphate hydrolases"/>
    <property type="match status" value="2"/>
</dbReference>
<dbReference type="Pfam" id="PF12848">
    <property type="entry name" value="ABC_tran_Xtn"/>
    <property type="match status" value="1"/>
</dbReference>
<sequence length="731" mass="84603">MRKESAYNTDLFLLYLQTGSREQRLAQAVMQGEEYTSTRKHDGCCACVPVFCIVWKQTVFFYVKSGIRGKERTFIMLYQICNGAVKFAAETVLEHINFEIRKTEKIAVVGRNGCGKTTLLKLIAGEVELSKRDSDEDIYIAKAGKPVIGYLKQNAFEDDTLTMEEEVRKAFSDILQMKEEMERLVAVMDGEDGESVISRYVRLEEQFAYLGGYTFEKEYEIVLKKLGFAPEDKKKKLSEFSGGQQTKIAFARMLLSKPDILLLDEPTNHLDMATINWLEGYLKDYDRAVVIVSHDRMFLDRVVDVVYEIEYKTAVRYPGNYSAFMERKRLNWEKQRKDYELQQKEIERLQTLVERFKNKPTKVAMTRSKLKQIEHMVKVDAPVRYDLKTFHADFKPARESVTDVLRVSQLAIGYEKPLATVTFEQKKGHKIGIIGDNGAGKSTLLRTLTGQLEPLSGSFAFGDRVDWGYFEQQMAQYTSDKTVLDDFWEEFPDLKRLDVRSWLGAFLFGQEEVFKQINMLSGGEKVRLALAKIFRRLPNYLILDEPTNHMDIVGKESLEAMLKEYPGSVLFVSHDRYFVKEIADSLLVFEEGTVNYYPYGYEQYWEKVQAEQQEQPLPEDRKIQRPGNAPDILRKKTGQEEQSAYNEKPEVDQSSQKGYNPGKEAAKKKRRQERLEMLIEENEEQIAAYQVQLEDPAVQADYEKLMALEELLRAANERLEELMAEWDGIIT</sequence>
<evidence type="ECO:0000256" key="1">
    <source>
        <dbReference type="ARBA" id="ARBA00022741"/>
    </source>
</evidence>
<dbReference type="InterPro" id="IPR032524">
    <property type="entry name" value="ABC_tran_C"/>
</dbReference>
<dbReference type="GO" id="GO:0016887">
    <property type="term" value="F:ATP hydrolysis activity"/>
    <property type="evidence" value="ECO:0007669"/>
    <property type="project" value="InterPro"/>
</dbReference>
<dbReference type="PATRIC" id="fig|1432052.4.peg.3281"/>
<name>A0A1E3AE98_9FIRM</name>
<dbReference type="InterPro" id="IPR037118">
    <property type="entry name" value="Val-tRNA_synth_C_sf"/>
</dbReference>
<dbReference type="Proteomes" id="UP000094067">
    <property type="component" value="Unassembled WGS sequence"/>
</dbReference>
<proteinExistence type="predicted"/>
<evidence type="ECO:0000256" key="3">
    <source>
        <dbReference type="SAM" id="Coils"/>
    </source>
</evidence>
<dbReference type="Gene3D" id="1.10.287.380">
    <property type="entry name" value="Valyl-tRNA synthetase, C-terminal domain"/>
    <property type="match status" value="1"/>
</dbReference>
<comment type="caution">
    <text evidence="6">The sequence shown here is derived from an EMBL/GenBank/DDBJ whole genome shotgun (WGS) entry which is preliminary data.</text>
</comment>
<feature type="coiled-coil region" evidence="3">
    <location>
        <begin position="329"/>
        <end position="359"/>
    </location>
</feature>
<dbReference type="InterPro" id="IPR027417">
    <property type="entry name" value="P-loop_NTPase"/>
</dbReference>
<accession>A0A1E3AE98</accession>
<dbReference type="InterPro" id="IPR003593">
    <property type="entry name" value="AAA+_ATPase"/>
</dbReference>
<dbReference type="InterPro" id="IPR017871">
    <property type="entry name" value="ABC_transporter-like_CS"/>
</dbReference>
<dbReference type="PANTHER" id="PTHR42855">
    <property type="entry name" value="ABC TRANSPORTER ATP-BINDING SUBUNIT"/>
    <property type="match status" value="1"/>
</dbReference>
<gene>
    <name evidence="6" type="primary">yheS_3</name>
    <name evidence="6" type="ORF">BEI61_02945</name>
</gene>
<dbReference type="CDD" id="cd03221">
    <property type="entry name" value="ABCF_EF-3"/>
    <property type="match status" value="2"/>
</dbReference>
<dbReference type="InterPro" id="IPR051309">
    <property type="entry name" value="ABCF_ATPase"/>
</dbReference>
<dbReference type="AlphaFoldDB" id="A0A1E3AE98"/>
<dbReference type="Pfam" id="PF16326">
    <property type="entry name" value="ABC_tran_CTD"/>
    <property type="match status" value="1"/>
</dbReference>
<dbReference type="Pfam" id="PF00005">
    <property type="entry name" value="ABC_tran"/>
    <property type="match status" value="2"/>
</dbReference>
<dbReference type="InterPro" id="IPR032781">
    <property type="entry name" value="ABC_tran_Xtn"/>
</dbReference>
<dbReference type="SUPFAM" id="SSF52540">
    <property type="entry name" value="P-loop containing nucleoside triphosphate hydrolases"/>
    <property type="match status" value="2"/>
</dbReference>
<dbReference type="PANTHER" id="PTHR42855:SF2">
    <property type="entry name" value="DRUG RESISTANCE ABC TRANSPORTER,ATP-BINDING PROTEIN"/>
    <property type="match status" value="1"/>
</dbReference>
<organism evidence="6 7">
    <name type="scientific">Eisenbergiella tayi</name>
    <dbReference type="NCBI Taxonomy" id="1432052"/>
    <lineage>
        <taxon>Bacteria</taxon>
        <taxon>Bacillati</taxon>
        <taxon>Bacillota</taxon>
        <taxon>Clostridia</taxon>
        <taxon>Lachnospirales</taxon>
        <taxon>Lachnospiraceae</taxon>
        <taxon>Eisenbergiella</taxon>
    </lineage>
</organism>
<keyword evidence="1" id="KW-0547">Nucleotide-binding</keyword>